<proteinExistence type="predicted"/>
<dbReference type="EMBL" id="VMAF01000505">
    <property type="protein sequence ID" value="MDR8433592.1"/>
    <property type="molecule type" value="Genomic_DNA"/>
</dbReference>
<reference evidence="1" key="1">
    <citation type="submission" date="2019-07" db="EMBL/GenBank/DDBJ databases">
        <title>Biological characteristics of mucoid Acinetobacter baumannii from a general hospital in China.</title>
        <authorList>
            <person name="Hua X."/>
            <person name="Yu Y."/>
        </authorList>
    </citation>
    <scope>NUCLEOTIDE SEQUENCE</scope>
    <source>
        <strain evidence="1">N8</strain>
    </source>
</reference>
<dbReference type="InterPro" id="IPR027417">
    <property type="entry name" value="P-loop_NTPase"/>
</dbReference>
<feature type="non-terminal residue" evidence="1">
    <location>
        <position position="1"/>
    </location>
</feature>
<gene>
    <name evidence="1" type="ORF">FPK63_21385</name>
</gene>
<organism evidence="1">
    <name type="scientific">Acinetobacter baumannii</name>
    <dbReference type="NCBI Taxonomy" id="470"/>
    <lineage>
        <taxon>Bacteria</taxon>
        <taxon>Pseudomonadati</taxon>
        <taxon>Pseudomonadota</taxon>
        <taxon>Gammaproteobacteria</taxon>
        <taxon>Moraxellales</taxon>
        <taxon>Moraxellaceae</taxon>
        <taxon>Acinetobacter</taxon>
        <taxon>Acinetobacter calcoaceticus/baumannii complex</taxon>
    </lineage>
</organism>
<feature type="non-terminal residue" evidence="1">
    <location>
        <position position="109"/>
    </location>
</feature>
<comment type="caution">
    <text evidence="1">The sequence shown here is derived from an EMBL/GenBank/DDBJ whole genome shotgun (WGS) entry which is preliminary data.</text>
</comment>
<dbReference type="AlphaFoldDB" id="A0ABD5DUD6"/>
<accession>A0ABD5DUD6</accession>
<dbReference type="Gene3D" id="3.40.50.300">
    <property type="entry name" value="P-loop containing nucleotide triphosphate hydrolases"/>
    <property type="match status" value="1"/>
</dbReference>
<name>A0ABD5DUD6_ACIBA</name>
<evidence type="ECO:0000313" key="1">
    <source>
        <dbReference type="EMBL" id="MDR8433592.1"/>
    </source>
</evidence>
<evidence type="ECO:0008006" key="2">
    <source>
        <dbReference type="Google" id="ProtNLM"/>
    </source>
</evidence>
<sequence>PLNIKAYKLKSIKENGGEDHSVVVTTFANFGQNKSLVHKHWDLILIDEAHTLSQSSDGKATAALNKLRALTGHLHGFSEWFEDKFAEQMPIEEFDENGKETEQYLSAYN</sequence>
<dbReference type="SUPFAM" id="SSF52540">
    <property type="entry name" value="P-loop containing nucleoside triphosphate hydrolases"/>
    <property type="match status" value="1"/>
</dbReference>
<protein>
    <recommendedName>
        <fullName evidence="2">DEAD/DEAH box helicase</fullName>
    </recommendedName>
</protein>